<organism evidence="2 3">
    <name type="scientific">Spinacia oleracea</name>
    <name type="common">Spinach</name>
    <dbReference type="NCBI Taxonomy" id="3562"/>
    <lineage>
        <taxon>Eukaryota</taxon>
        <taxon>Viridiplantae</taxon>
        <taxon>Streptophyta</taxon>
        <taxon>Embryophyta</taxon>
        <taxon>Tracheophyta</taxon>
        <taxon>Spermatophyta</taxon>
        <taxon>Magnoliopsida</taxon>
        <taxon>eudicotyledons</taxon>
        <taxon>Gunneridae</taxon>
        <taxon>Pentapetalae</taxon>
        <taxon>Caryophyllales</taxon>
        <taxon>Chenopodiaceae</taxon>
        <taxon>Chenopodioideae</taxon>
        <taxon>Anserineae</taxon>
        <taxon>Spinacia</taxon>
    </lineage>
</organism>
<accession>A0A9R0IJD1</accession>
<protein>
    <submittedName>
        <fullName evidence="3">Uncharacterized protein LOC110789969</fullName>
    </submittedName>
</protein>
<dbReference type="Pfam" id="PF13966">
    <property type="entry name" value="zf-RVT"/>
    <property type="match status" value="1"/>
</dbReference>
<reference evidence="2" key="1">
    <citation type="journal article" date="2021" name="Nat. Commun.">
        <title>Genomic analyses provide insights into spinach domestication and the genetic basis of agronomic traits.</title>
        <authorList>
            <person name="Cai X."/>
            <person name="Sun X."/>
            <person name="Xu C."/>
            <person name="Sun H."/>
            <person name="Wang X."/>
            <person name="Ge C."/>
            <person name="Zhang Z."/>
            <person name="Wang Q."/>
            <person name="Fei Z."/>
            <person name="Jiao C."/>
            <person name="Wang Q."/>
        </authorList>
    </citation>
    <scope>NUCLEOTIDE SEQUENCE [LARGE SCALE GENOMIC DNA]</scope>
    <source>
        <strain evidence="2">cv. Varoflay</strain>
    </source>
</reference>
<dbReference type="Proteomes" id="UP000813463">
    <property type="component" value="Chromosome 5"/>
</dbReference>
<gene>
    <name evidence="3" type="primary">LOC110789969</name>
    <name evidence="4" type="synonym">LOC130461850</name>
</gene>
<reference evidence="3" key="2">
    <citation type="submission" date="2025-04" db="UniProtKB">
        <authorList>
            <consortium name="RefSeq"/>
        </authorList>
    </citation>
    <scope>IDENTIFICATION</scope>
    <source>
        <tissue evidence="4">Leaf</tissue>
    </source>
</reference>
<name>A0A9R0IJD1_SPIOL</name>
<dbReference type="OrthoDB" id="1088926at2759"/>
<proteinExistence type="predicted"/>
<dbReference type="RefSeq" id="XP_056686066.1">
    <property type="nucleotide sequence ID" value="XM_056830088.1"/>
</dbReference>
<dbReference type="GeneID" id="110789969"/>
<evidence type="ECO:0000313" key="2">
    <source>
        <dbReference type="Proteomes" id="UP000813463"/>
    </source>
</evidence>
<evidence type="ECO:0000313" key="3">
    <source>
        <dbReference type="RefSeq" id="XP_021850393.1"/>
    </source>
</evidence>
<dbReference type="KEGG" id="soe:110789969"/>
<dbReference type="InterPro" id="IPR026960">
    <property type="entry name" value="RVT-Znf"/>
</dbReference>
<dbReference type="AlphaFoldDB" id="A0A9R0IJD1"/>
<dbReference type="RefSeq" id="XP_021850393.1">
    <property type="nucleotide sequence ID" value="XM_021994701.1"/>
</dbReference>
<dbReference type="PANTHER" id="PTHR33116">
    <property type="entry name" value="REVERSE TRANSCRIPTASE ZINC-BINDING DOMAIN-CONTAINING PROTEIN-RELATED-RELATED"/>
    <property type="match status" value="1"/>
</dbReference>
<keyword evidence="2" id="KW-1185">Reference proteome</keyword>
<evidence type="ECO:0000313" key="4">
    <source>
        <dbReference type="RefSeq" id="XP_056686066.1"/>
    </source>
</evidence>
<evidence type="ECO:0000259" key="1">
    <source>
        <dbReference type="Pfam" id="PF13966"/>
    </source>
</evidence>
<feature type="domain" description="Reverse transcriptase zinc-binding" evidence="1">
    <location>
        <begin position="1"/>
        <end position="80"/>
    </location>
</feature>
<sequence length="154" mass="18186">MYQCLLGEHVKVPWRSVMCNNRATPKSLFITWLSLWNRLPTRDGLVTWKDITTDCCPLCTNEKESAAHLLFECDYSAAVWNDILHSLRFSRRSAPFDKELIWVLKATKRTGDRHKLLLMYFAECIYSIWLQRNEMVFNQKCRSRPSDILLDINL</sequence>
<dbReference type="PANTHER" id="PTHR33116:SF84">
    <property type="entry name" value="RNA-DIRECTED DNA POLYMERASE"/>
    <property type="match status" value="1"/>
</dbReference>